<feature type="transmembrane region" description="Helical" evidence="1">
    <location>
        <begin position="126"/>
        <end position="155"/>
    </location>
</feature>
<keyword evidence="1" id="KW-1133">Transmembrane helix</keyword>
<evidence type="ECO:0000256" key="1">
    <source>
        <dbReference type="SAM" id="Phobius"/>
    </source>
</evidence>
<proteinExistence type="predicted"/>
<keyword evidence="1" id="KW-0472">Membrane</keyword>
<dbReference type="RefSeq" id="WP_167049003.1">
    <property type="nucleotide sequence ID" value="NZ_JAAOZB010000002.1"/>
</dbReference>
<feature type="transmembrane region" description="Helical" evidence="1">
    <location>
        <begin position="60"/>
        <end position="77"/>
    </location>
</feature>
<feature type="transmembrane region" description="Helical" evidence="1">
    <location>
        <begin position="28"/>
        <end position="48"/>
    </location>
</feature>
<reference evidence="2 3" key="1">
    <citation type="submission" date="2020-07" db="EMBL/GenBank/DDBJ databases">
        <title>Sequencing the genomes of 1000 actinobacteria strains.</title>
        <authorList>
            <person name="Klenk H.-P."/>
        </authorList>
    </citation>
    <scope>NUCLEOTIDE SEQUENCE [LARGE SCALE GENOMIC DNA]</scope>
    <source>
        <strain evidence="2 3">DSM 27576</strain>
    </source>
</reference>
<name>A0A7W3PLF2_9MICO</name>
<evidence type="ECO:0000313" key="3">
    <source>
        <dbReference type="Proteomes" id="UP000526083"/>
    </source>
</evidence>
<feature type="transmembrane region" description="Helical" evidence="1">
    <location>
        <begin position="215"/>
        <end position="232"/>
    </location>
</feature>
<organism evidence="2 3">
    <name type="scientific">Microbacterium halimionae</name>
    <dbReference type="NCBI Taxonomy" id="1526413"/>
    <lineage>
        <taxon>Bacteria</taxon>
        <taxon>Bacillati</taxon>
        <taxon>Actinomycetota</taxon>
        <taxon>Actinomycetes</taxon>
        <taxon>Micrococcales</taxon>
        <taxon>Microbacteriaceae</taxon>
        <taxon>Microbacterium</taxon>
    </lineage>
</organism>
<feature type="transmembrane region" description="Helical" evidence="1">
    <location>
        <begin position="161"/>
        <end position="180"/>
    </location>
</feature>
<comment type="caution">
    <text evidence="2">The sequence shown here is derived from an EMBL/GenBank/DDBJ whole genome shotgun (WGS) entry which is preliminary data.</text>
</comment>
<evidence type="ECO:0000313" key="2">
    <source>
        <dbReference type="EMBL" id="MBA8815877.1"/>
    </source>
</evidence>
<sequence length="246" mass="25735">MTNSPLAAASEARDTPEWAAFDKTTARWGRITMLVGLLFSLAGPVWLVYFSGLQVDAGKVWVAFLAIAAVVGVIWVLEPFAYFPILGPAAMYQAFMIGNISNKLLPSAVAGQASIGAKTGTKRADLAAILAICGAALVHVVSLVVFVGLLGTVLLQVLPEAFLAAVSTYIFPAVLGGFVVQIIMTNRSQPRVLIVAALVSVVLFGLSLLVPALSALATVLAVVLTATIAWLTRSKKTATEPIEDVS</sequence>
<dbReference type="EMBL" id="JACGWY010000001">
    <property type="protein sequence ID" value="MBA8815877.1"/>
    <property type="molecule type" value="Genomic_DNA"/>
</dbReference>
<dbReference type="Proteomes" id="UP000526083">
    <property type="component" value="Unassembled WGS sequence"/>
</dbReference>
<accession>A0A7W3PLF2</accession>
<protein>
    <submittedName>
        <fullName evidence="2">Uncharacterized protein</fullName>
    </submittedName>
</protein>
<keyword evidence="3" id="KW-1185">Reference proteome</keyword>
<gene>
    <name evidence="2" type="ORF">FHX48_000929</name>
</gene>
<dbReference type="AlphaFoldDB" id="A0A7W3PLF2"/>
<keyword evidence="1" id="KW-0812">Transmembrane</keyword>